<feature type="transmembrane region" description="Helical" evidence="10">
    <location>
        <begin position="323"/>
        <end position="344"/>
    </location>
</feature>
<evidence type="ECO:0000256" key="7">
    <source>
        <dbReference type="ARBA" id="ARBA00022989"/>
    </source>
</evidence>
<accession>Q7TA03</accession>
<evidence type="ECO:0000256" key="2">
    <source>
        <dbReference type="ARBA" id="ARBA00008534"/>
    </source>
</evidence>
<proteinExistence type="inferred from homology"/>
<comment type="similarity">
    <text evidence="2">Belongs to the baculoviridae E56 family.</text>
</comment>
<organismHost>
    <name type="scientific">Adoxophyes</name>
    <dbReference type="NCBI Taxonomy" id="85584"/>
</organismHost>
<evidence type="ECO:0000256" key="6">
    <source>
        <dbReference type="ARBA" id="ARBA00022921"/>
    </source>
</evidence>
<dbReference type="KEGG" id="vg:1463355"/>
<dbReference type="EMBL" id="AF547984">
    <property type="protein sequence ID" value="AAP85649.1"/>
    <property type="molecule type" value="Genomic_DNA"/>
</dbReference>
<evidence type="ECO:0000256" key="9">
    <source>
        <dbReference type="ARBA" id="ARBA00023180"/>
    </source>
</evidence>
<evidence type="ECO:0000313" key="13">
    <source>
        <dbReference type="Proteomes" id="UP000202129"/>
    </source>
</evidence>
<dbReference type="GeneID" id="1463355"/>
<gene>
    <name evidence="11" type="primary">odv-e56</name>
</gene>
<dbReference type="RefSeq" id="NP_872466.1">
    <property type="nucleotide sequence ID" value="NC_005038.1"/>
</dbReference>
<dbReference type="Proteomes" id="UP000202129">
    <property type="component" value="Segment"/>
</dbReference>
<dbReference type="InterPro" id="IPR006733">
    <property type="entry name" value="Baculo_ODV-E56"/>
</dbReference>
<keyword evidence="5" id="KW-0261">Viral envelope protein</keyword>
<evidence type="ECO:0000256" key="4">
    <source>
        <dbReference type="ARBA" id="ARBA00022844"/>
    </source>
</evidence>
<keyword evidence="8 10" id="KW-0472">Membrane</keyword>
<comment type="subcellular location">
    <subcellularLocation>
        <location evidence="1">Virion membrane</location>
    </subcellularLocation>
</comment>
<dbReference type="OrthoDB" id="8860at10239"/>
<evidence type="ECO:0000256" key="8">
    <source>
        <dbReference type="ARBA" id="ARBA00023136"/>
    </source>
</evidence>
<keyword evidence="4" id="KW-0946">Virion</keyword>
<keyword evidence="7 10" id="KW-1133">Transmembrane helix</keyword>
<keyword evidence="3 10" id="KW-0812">Transmembrane</keyword>
<dbReference type="GO" id="GO:0019031">
    <property type="term" value="C:viral envelope"/>
    <property type="evidence" value="ECO:0007669"/>
    <property type="project" value="UniProtKB-KW"/>
</dbReference>
<sequence>MATFFTGLRRTNKIYPNTNAFIVDHGQLLTNRIPAGINLNNPTGLTISNGNIVPGYNINGSFVSNAHVNSTLRNNNINDMRQMFPDMNNNQINGIGNLRRADNIPDSALHGLKTRKNNIKRSNPETRVRDRAGVEEALNRNPRLSDYLKGAAGVTLFGVGVYLVVNISDLIGSIVDAINRTGGSWYYRGNNGGENFNNIESCVLRYRSCGVPFDVFQDVACVLDPHDPTKVDPLLNYQEAVALCAGYNYEREQSVCRASDTNADPESLQYLDISDLDPNQTIQCVEPYDFGDLIGDLGLEWLLGDNGVITNSSNSINSVLNNFVSIILVVGGVILLCLVGFVVFKISVRGNVKNQYGFE</sequence>
<name>Q7TA03_GVAO</name>
<evidence type="ECO:0000313" key="12">
    <source>
        <dbReference type="EMBL" id="AJA91652.1"/>
    </source>
</evidence>
<dbReference type="Pfam" id="PF04639">
    <property type="entry name" value="Baculo_E56"/>
    <property type="match status" value="1"/>
</dbReference>
<evidence type="ECO:0000256" key="10">
    <source>
        <dbReference type="SAM" id="Phobius"/>
    </source>
</evidence>
<evidence type="ECO:0000256" key="3">
    <source>
        <dbReference type="ARBA" id="ARBA00022692"/>
    </source>
</evidence>
<dbReference type="EMBL" id="KM226332">
    <property type="protein sequence ID" value="AJA91652.1"/>
    <property type="molecule type" value="Genomic_DNA"/>
</dbReference>
<evidence type="ECO:0000313" key="11">
    <source>
        <dbReference type="EMBL" id="AAP85649.1"/>
    </source>
</evidence>
<keyword evidence="6" id="KW-0426">Late protein</keyword>
<keyword evidence="9" id="KW-0325">Glycoprotein</keyword>
<organism evidence="11 13">
    <name type="scientific">Adoxophyes orana granulovirus</name>
    <name type="common">AoGV</name>
    <dbReference type="NCBI Taxonomy" id="170617"/>
    <lineage>
        <taxon>Viruses</taxon>
        <taxon>Viruses incertae sedis</taxon>
        <taxon>Naldaviricetes</taxon>
        <taxon>Lefavirales</taxon>
        <taxon>Baculoviridae</taxon>
        <taxon>Betabaculovirus</taxon>
        <taxon>Betabaculovirus adoranae</taxon>
    </lineage>
</organism>
<reference evidence="11 13" key="1">
    <citation type="journal article" date="2003" name="Virology">
        <title>The complete sequence of the Adoxophyes orana granulovirus genome.</title>
        <authorList>
            <person name="Wormleaton S."/>
            <person name="Kuzio J."/>
            <person name="Winstanley D."/>
        </authorList>
    </citation>
    <scope>NUCLEOTIDE SEQUENCE [LARGE SCALE GENOMIC DNA]</scope>
</reference>
<reference evidence="12" key="2">
    <citation type="journal article" date="2015" name="J. Gen. Virol.">
        <title>Isolation of an Adoxophyes orana granulovirus (AdorGV) occlusion body morphology mutant: biological activity, genome sequence and relationship to other isolates of AdorGV.</title>
        <authorList>
            <person name="Nakai M."/>
            <person name="Harrison R.L."/>
            <person name="Uchida H."/>
            <person name="Ukuda R."/>
            <person name="Hikihara S."/>
            <person name="Ishii K."/>
            <person name="Kunimi Y."/>
        </authorList>
    </citation>
    <scope>NUCLEOTIDE SEQUENCE</scope>
    <source>
        <strain evidence="12">Miyazaki</strain>
    </source>
</reference>
<evidence type="ECO:0000256" key="5">
    <source>
        <dbReference type="ARBA" id="ARBA00022879"/>
    </source>
</evidence>
<dbReference type="GO" id="GO:0055036">
    <property type="term" value="C:virion membrane"/>
    <property type="evidence" value="ECO:0007669"/>
    <property type="project" value="UniProtKB-SubCell"/>
</dbReference>
<evidence type="ECO:0000256" key="1">
    <source>
        <dbReference type="ARBA" id="ARBA00004182"/>
    </source>
</evidence>
<keyword evidence="13" id="KW-1185">Reference proteome</keyword>
<protein>
    <submittedName>
        <fullName evidence="11 12">Odv-e56</fullName>
    </submittedName>
</protein>